<dbReference type="KEGG" id="ude:JM47_03715"/>
<feature type="compositionally biased region" description="Polar residues" evidence="1">
    <location>
        <begin position="30"/>
        <end position="51"/>
    </location>
</feature>
<evidence type="ECO:0008006" key="5">
    <source>
        <dbReference type="Google" id="ProtNLM"/>
    </source>
</evidence>
<dbReference type="NCBIfam" id="NF045726">
    <property type="entry name" value="XXplasma_LP"/>
    <property type="match status" value="1"/>
</dbReference>
<evidence type="ECO:0000313" key="4">
    <source>
        <dbReference type="Proteomes" id="UP000032261"/>
    </source>
</evidence>
<accession>A0A0C5S2I2</accession>
<feature type="chain" id="PRO_5002182965" description="Lipoprotein" evidence="2">
    <location>
        <begin position="24"/>
        <end position="62"/>
    </location>
</feature>
<dbReference type="EMBL" id="CP009770">
    <property type="protein sequence ID" value="AJQ45630.1"/>
    <property type="molecule type" value="Genomic_DNA"/>
</dbReference>
<name>A0A0C5S2I2_9BACT</name>
<feature type="region of interest" description="Disordered" evidence="1">
    <location>
        <begin position="29"/>
        <end position="62"/>
    </location>
</feature>
<feature type="signal peptide" evidence="2">
    <location>
        <begin position="1"/>
        <end position="23"/>
    </location>
</feature>
<dbReference type="STRING" id="42094.JM47_03715"/>
<evidence type="ECO:0000256" key="1">
    <source>
        <dbReference type="SAM" id="MobiDB-lite"/>
    </source>
</evidence>
<proteinExistence type="predicted"/>
<organism evidence="3 4">
    <name type="scientific">Ureaplasma diversum</name>
    <dbReference type="NCBI Taxonomy" id="42094"/>
    <lineage>
        <taxon>Bacteria</taxon>
        <taxon>Bacillati</taxon>
        <taxon>Mycoplasmatota</taxon>
        <taxon>Mycoplasmoidales</taxon>
        <taxon>Mycoplasmoidaceae</taxon>
        <taxon>Ureaplasma</taxon>
    </lineage>
</organism>
<keyword evidence="2" id="KW-0732">Signal</keyword>
<gene>
    <name evidence="3" type="ORF">JM47_03715</name>
</gene>
<feature type="compositionally biased region" description="Basic and acidic residues" evidence="1">
    <location>
        <begin position="52"/>
        <end position="62"/>
    </location>
</feature>
<dbReference type="AlphaFoldDB" id="A0A0C5S2I2"/>
<evidence type="ECO:0000313" key="3">
    <source>
        <dbReference type="EMBL" id="AJQ45630.1"/>
    </source>
</evidence>
<dbReference type="HOGENOM" id="CLU_2903031_0_0_14"/>
<evidence type="ECO:0000256" key="2">
    <source>
        <dbReference type="SAM" id="SignalP"/>
    </source>
</evidence>
<dbReference type="RefSeq" id="WP_208895004.1">
    <property type="nucleotide sequence ID" value="NZ_CP009770.1"/>
</dbReference>
<reference evidence="3 4" key="1">
    <citation type="journal article" date="2015" name="Genome Announc.">
        <title>Genome Sequence of Ureaplasma diversum Strain ATCC 49782.</title>
        <authorList>
            <person name="Marques L.M."/>
            <person name="Guimaraes A.M."/>
            <person name="Martins H.B."/>
            <person name="Rezende I.S."/>
            <person name="Barbosa M.S."/>
            <person name="Campos G.B."/>
            <person name="do Nascimento N.C."/>
            <person name="Dos Santos A.P."/>
            <person name="Amorim A.T."/>
            <person name="Santos V.M."/>
            <person name="Messick J.B."/>
            <person name="Timenetsky J."/>
        </authorList>
    </citation>
    <scope>NUCLEOTIDE SEQUENCE [LARGE SCALE GENOMIC DNA]</scope>
    <source>
        <strain evidence="3 4">ATCC 49782</strain>
    </source>
</reference>
<dbReference type="InterPro" id="IPR054816">
    <property type="entry name" value="Lipoprotein_mollicutes-type_CS"/>
</dbReference>
<sequence length="62" mass="6831">MKQKLKYKWLVSTLVVLSAASLAAVAVSCTPKNNPNKRSNPTNPTKNQTDNDQTKNDSKDKV</sequence>
<protein>
    <recommendedName>
        <fullName evidence="5">Lipoprotein</fullName>
    </recommendedName>
</protein>
<dbReference type="PATRIC" id="fig|42094.4.peg.737"/>
<dbReference type="Proteomes" id="UP000032261">
    <property type="component" value="Chromosome"/>
</dbReference>
<dbReference type="PROSITE" id="PS51257">
    <property type="entry name" value="PROKAR_LIPOPROTEIN"/>
    <property type="match status" value="1"/>
</dbReference>